<feature type="domain" description="Membrane protein NfeD2 N-terminal transmembrane" evidence="2">
    <location>
        <begin position="3"/>
        <end position="122"/>
    </location>
</feature>
<dbReference type="InterPro" id="IPR058653">
    <property type="entry name" value="NfeD2_TM"/>
</dbReference>
<dbReference type="EMBL" id="QVQT01000008">
    <property type="protein sequence ID" value="RFU14970.1"/>
    <property type="molecule type" value="Genomic_DNA"/>
</dbReference>
<proteinExistence type="predicted"/>
<evidence type="ECO:0000313" key="3">
    <source>
        <dbReference type="EMBL" id="RFU14970.1"/>
    </source>
</evidence>
<dbReference type="Gene3D" id="2.40.50.140">
    <property type="entry name" value="Nucleic acid-binding proteins"/>
    <property type="match status" value="1"/>
</dbReference>
<keyword evidence="1" id="KW-1133">Transmembrane helix</keyword>
<reference evidence="3 4" key="1">
    <citation type="submission" date="2018-08" db="EMBL/GenBank/DDBJ databases">
        <title>Acidipila sp. 4G-K13, an acidobacterium isolated from forest soil.</title>
        <authorList>
            <person name="Gao Z.-H."/>
            <person name="Qiu L.-H."/>
        </authorList>
    </citation>
    <scope>NUCLEOTIDE SEQUENCE [LARGE SCALE GENOMIC DNA]</scope>
    <source>
        <strain evidence="3 4">4G-K13</strain>
    </source>
</reference>
<evidence type="ECO:0000313" key="4">
    <source>
        <dbReference type="Proteomes" id="UP000264702"/>
    </source>
</evidence>
<sequence length="214" mass="23203">MTWQAFYLICFALGLSLTFLSALGVFGHLHFGHFHLHTPLGRAGHGHMHVPHTHGGAQAAGKVSISPVNGFTLAAFLCWFGGCGYLLTQFGSFVMPVVLGVSTLTGLAGAAILFWFLVRVLMPHERELTAADTEILGMLGRVSGPIREGGTGEILFSQNGSRRFAHARSEEGVAIPRDTEVVVMRYEQGIAYVRRWEDIADEAAEPGRGTAQKR</sequence>
<dbReference type="Pfam" id="PF25842">
    <property type="entry name" value="NfeD_TM"/>
    <property type="match status" value="1"/>
</dbReference>
<dbReference type="Proteomes" id="UP000264702">
    <property type="component" value="Unassembled WGS sequence"/>
</dbReference>
<dbReference type="RefSeq" id="WP_117303351.1">
    <property type="nucleotide sequence ID" value="NZ_QVQT02000008.1"/>
</dbReference>
<comment type="caution">
    <text evidence="3">The sequence shown here is derived from an EMBL/GenBank/DDBJ whole genome shotgun (WGS) entry which is preliminary data.</text>
</comment>
<dbReference type="AlphaFoldDB" id="A0A372IJ22"/>
<accession>A0A372IJ22</accession>
<gene>
    <name evidence="3" type="ORF">D0Y96_19390</name>
</gene>
<name>A0A372IJ22_9BACT</name>
<evidence type="ECO:0000256" key="1">
    <source>
        <dbReference type="SAM" id="Phobius"/>
    </source>
</evidence>
<feature type="transmembrane region" description="Helical" evidence="1">
    <location>
        <begin position="93"/>
        <end position="118"/>
    </location>
</feature>
<keyword evidence="1" id="KW-0812">Transmembrane</keyword>
<evidence type="ECO:0000259" key="2">
    <source>
        <dbReference type="Pfam" id="PF25842"/>
    </source>
</evidence>
<keyword evidence="4" id="KW-1185">Reference proteome</keyword>
<feature type="transmembrane region" description="Helical" evidence="1">
    <location>
        <begin position="68"/>
        <end position="87"/>
    </location>
</feature>
<dbReference type="InterPro" id="IPR012340">
    <property type="entry name" value="NA-bd_OB-fold"/>
</dbReference>
<protein>
    <recommendedName>
        <fullName evidence="2">Membrane protein NfeD2 N-terminal transmembrane domain-containing protein</fullName>
    </recommendedName>
</protein>
<organism evidence="3 4">
    <name type="scientific">Paracidobacterium acidisoli</name>
    <dbReference type="NCBI Taxonomy" id="2303751"/>
    <lineage>
        <taxon>Bacteria</taxon>
        <taxon>Pseudomonadati</taxon>
        <taxon>Acidobacteriota</taxon>
        <taxon>Terriglobia</taxon>
        <taxon>Terriglobales</taxon>
        <taxon>Acidobacteriaceae</taxon>
        <taxon>Paracidobacterium</taxon>
    </lineage>
</organism>
<dbReference type="OrthoDB" id="119631at2"/>
<feature type="transmembrane region" description="Helical" evidence="1">
    <location>
        <begin position="6"/>
        <end position="26"/>
    </location>
</feature>
<keyword evidence="1" id="KW-0472">Membrane</keyword>